<dbReference type="PANTHER" id="PTHR47816:SF4">
    <property type="entry name" value="RIBOSOMAL RNA SMALL SUBUNIT METHYLTRANSFERASE C"/>
    <property type="match status" value="1"/>
</dbReference>
<dbReference type="OrthoDB" id="9816072at2"/>
<evidence type="ECO:0000256" key="2">
    <source>
        <dbReference type="ARBA" id="ARBA00022552"/>
    </source>
</evidence>
<dbReference type="InterPro" id="IPR013675">
    <property type="entry name" value="Mtase_sm_N"/>
</dbReference>
<keyword evidence="1" id="KW-0963">Cytoplasm</keyword>
<protein>
    <submittedName>
        <fullName evidence="8">Class I SAM-dependent methyltransferase</fullName>
    </submittedName>
</protein>
<dbReference type="AlphaFoldDB" id="A0A5B8XZT7"/>
<gene>
    <name evidence="8" type="ORF">FRD01_17065</name>
</gene>
<dbReference type="InterPro" id="IPR029063">
    <property type="entry name" value="SAM-dependent_MTases_sf"/>
</dbReference>
<dbReference type="SUPFAM" id="SSF53335">
    <property type="entry name" value="S-adenosyl-L-methionine-dependent methyltransferases"/>
    <property type="match status" value="1"/>
</dbReference>
<feature type="domain" description="Methyltransferase small" evidence="6">
    <location>
        <begin position="182"/>
        <end position="337"/>
    </location>
</feature>
<keyword evidence="9" id="KW-1185">Reference proteome</keyword>
<evidence type="ECO:0000313" key="8">
    <source>
        <dbReference type="EMBL" id="QED28919.1"/>
    </source>
</evidence>
<dbReference type="Pfam" id="PF08468">
    <property type="entry name" value="MTS_N"/>
    <property type="match status" value="1"/>
</dbReference>
<evidence type="ECO:0000256" key="3">
    <source>
        <dbReference type="ARBA" id="ARBA00022603"/>
    </source>
</evidence>
<dbReference type="Gene3D" id="3.40.50.150">
    <property type="entry name" value="Vaccinia Virus protein VP39"/>
    <property type="match status" value="2"/>
</dbReference>
<dbReference type="PANTHER" id="PTHR47816">
    <property type="entry name" value="RIBOSOMAL RNA SMALL SUBUNIT METHYLTRANSFERASE C"/>
    <property type="match status" value="1"/>
</dbReference>
<evidence type="ECO:0000256" key="1">
    <source>
        <dbReference type="ARBA" id="ARBA00022490"/>
    </source>
</evidence>
<keyword evidence="4 8" id="KW-0808">Transferase</keyword>
<evidence type="ECO:0000256" key="4">
    <source>
        <dbReference type="ARBA" id="ARBA00022679"/>
    </source>
</evidence>
<reference evidence="8 9" key="1">
    <citation type="submission" date="2019-08" db="EMBL/GenBank/DDBJ databases">
        <authorList>
            <person name="Liang Q."/>
        </authorList>
    </citation>
    <scope>NUCLEOTIDE SEQUENCE [LARGE SCALE GENOMIC DNA]</scope>
    <source>
        <strain evidence="8 9">V1718</strain>
    </source>
</reference>
<dbReference type="GO" id="GO:0008990">
    <property type="term" value="F:rRNA (guanine-N2-)-methyltransferase activity"/>
    <property type="evidence" value="ECO:0007669"/>
    <property type="project" value="InterPro"/>
</dbReference>
<dbReference type="InterPro" id="IPR046977">
    <property type="entry name" value="RsmC/RlmG"/>
</dbReference>
<sequence length="339" mass="37159">MTRRVFCEAGMMSGKSKAQKRGSSTHHSGAVRDRKVLDLLAEFKDSAGEVLVVNDRGLLEHPHRWNWLSWGDAAGSTTPPNGPFDTILLRMPRTKATFLYALHMCAGVLGEHGRLIVCGANDEGAKSAGTLLEQVFERSGTIRTKAHCRIWEATGPKEGLKTRVEEWEESIESPFEGRNWYTYPGVFARGELDDGTSLLLDCLPDLKGKKVLDFASGSGMISAAALDRGAGQVTMLEVDALAGLASARNVPEAQLVLSDGWSRLAPEPFDLIVSNPPIHQGKVEDFSVLHALVQRAPEYLFPDGSLIFVVQRQVPIPRLFGPKTFEILAENPRFWVLAA</sequence>
<evidence type="ECO:0000259" key="7">
    <source>
        <dbReference type="Pfam" id="PF08468"/>
    </source>
</evidence>
<feature type="domain" description="Methyltransferase small N-terminal" evidence="7">
    <location>
        <begin position="76"/>
        <end position="167"/>
    </location>
</feature>
<proteinExistence type="predicted"/>
<name>A0A5B8XZT7_9DELT</name>
<dbReference type="EMBL" id="CP042467">
    <property type="protein sequence ID" value="QED28919.1"/>
    <property type="molecule type" value="Genomic_DNA"/>
</dbReference>
<organism evidence="8 9">
    <name type="scientific">Microvenator marinus</name>
    <dbReference type="NCBI Taxonomy" id="2600177"/>
    <lineage>
        <taxon>Bacteria</taxon>
        <taxon>Deltaproteobacteria</taxon>
        <taxon>Bradymonadales</taxon>
        <taxon>Microvenatoraceae</taxon>
        <taxon>Microvenator</taxon>
    </lineage>
</organism>
<dbReference type="CDD" id="cd02440">
    <property type="entry name" value="AdoMet_MTases"/>
    <property type="match status" value="1"/>
</dbReference>
<dbReference type="Pfam" id="PF05175">
    <property type="entry name" value="MTS"/>
    <property type="match status" value="1"/>
</dbReference>
<dbReference type="KEGG" id="bbae:FRD01_17065"/>
<evidence type="ECO:0000259" key="6">
    <source>
        <dbReference type="Pfam" id="PF05175"/>
    </source>
</evidence>
<evidence type="ECO:0000256" key="5">
    <source>
        <dbReference type="SAM" id="MobiDB-lite"/>
    </source>
</evidence>
<dbReference type="InterPro" id="IPR007848">
    <property type="entry name" value="Small_mtfrase_dom"/>
</dbReference>
<accession>A0A5B8XZT7</accession>
<keyword evidence="2" id="KW-0698">rRNA processing</keyword>
<feature type="region of interest" description="Disordered" evidence="5">
    <location>
        <begin position="1"/>
        <end position="29"/>
    </location>
</feature>
<keyword evidence="3 8" id="KW-0489">Methyltransferase</keyword>
<dbReference type="Proteomes" id="UP000321595">
    <property type="component" value="Chromosome"/>
</dbReference>
<evidence type="ECO:0000313" key="9">
    <source>
        <dbReference type="Proteomes" id="UP000321595"/>
    </source>
</evidence>